<evidence type="ECO:0000256" key="2">
    <source>
        <dbReference type="SAM" id="Phobius"/>
    </source>
</evidence>
<feature type="compositionally biased region" description="Gly residues" evidence="1">
    <location>
        <begin position="127"/>
        <end position="137"/>
    </location>
</feature>
<proteinExistence type="predicted"/>
<dbReference type="NCBIfam" id="NF008528">
    <property type="entry name" value="PRK11463.1-2"/>
    <property type="match status" value="1"/>
</dbReference>
<evidence type="ECO:0000313" key="3">
    <source>
        <dbReference type="EMBL" id="GAK43715.1"/>
    </source>
</evidence>
<accession>A0A081B6P7</accession>
<dbReference type="PANTHER" id="PTHR35335:SF1">
    <property type="entry name" value="UPF0716 PROTEIN FXSA"/>
    <property type="match status" value="1"/>
</dbReference>
<evidence type="ECO:0000256" key="1">
    <source>
        <dbReference type="SAM" id="MobiDB-lite"/>
    </source>
</evidence>
<dbReference type="RefSeq" id="WP_045441844.1">
    <property type="nucleotide sequence ID" value="NZ_BBIO01000001.1"/>
</dbReference>
<dbReference type="Proteomes" id="UP000028702">
    <property type="component" value="Unassembled WGS sequence"/>
</dbReference>
<reference evidence="3 4" key="1">
    <citation type="submission" date="2014-07" db="EMBL/GenBank/DDBJ databases">
        <title>Tepidicaulis marinum gen. nov., sp. nov., a novel marine bacterium denitrifying nitrate to nitrous oxide strictly under microaerobic conditions.</title>
        <authorList>
            <person name="Takeuchi M."/>
            <person name="Yamagishi T."/>
            <person name="Kamagata Y."/>
            <person name="Oshima K."/>
            <person name="Hattori M."/>
            <person name="Katayama T."/>
            <person name="Hanada S."/>
            <person name="Tamaki H."/>
            <person name="Marumo K."/>
            <person name="Maeda H."/>
            <person name="Nedachi M."/>
            <person name="Iwasaki W."/>
            <person name="Suwa Y."/>
            <person name="Sakata S."/>
        </authorList>
    </citation>
    <scope>NUCLEOTIDE SEQUENCE [LARGE SCALE GENOMIC DNA]</scope>
    <source>
        <strain evidence="3 4">MA2</strain>
    </source>
</reference>
<dbReference type="InterPro" id="IPR007313">
    <property type="entry name" value="FxsA"/>
</dbReference>
<dbReference type="PANTHER" id="PTHR35335">
    <property type="entry name" value="UPF0716 PROTEIN FXSA"/>
    <property type="match status" value="1"/>
</dbReference>
<feature type="transmembrane region" description="Helical" evidence="2">
    <location>
        <begin position="25"/>
        <end position="47"/>
    </location>
</feature>
<sequence>MPLLLFLLFVGVPIAEIAVFIEAGAAIGVMPTLAIVIATAFAGTWLLRAQGLATFAKAQAAMNEGQVPVEQMVHGLFLAVAGILLLTPGFITDTAGLLLFVPSIRLALGKKILRALMARGQVHVYGAGPGRRPGGEGPARDPFSGDPFGGQPSRGGPIIEGEVIEEEGGEERPGKDKPNGKPNPHSPWRP</sequence>
<protein>
    <submittedName>
        <fullName evidence="3">Phage T7 F exclusion suppressor FxsA</fullName>
    </submittedName>
</protein>
<name>A0A081B6P7_9HYPH</name>
<keyword evidence="2" id="KW-1133">Transmembrane helix</keyword>
<feature type="transmembrane region" description="Helical" evidence="2">
    <location>
        <begin position="76"/>
        <end position="101"/>
    </location>
</feature>
<keyword evidence="4" id="KW-1185">Reference proteome</keyword>
<feature type="region of interest" description="Disordered" evidence="1">
    <location>
        <begin position="126"/>
        <end position="190"/>
    </location>
</feature>
<dbReference type="STRING" id="1333998.M2A_0214"/>
<feature type="compositionally biased region" description="Basic and acidic residues" evidence="1">
    <location>
        <begin position="170"/>
        <end position="179"/>
    </location>
</feature>
<keyword evidence="2" id="KW-0812">Transmembrane</keyword>
<evidence type="ECO:0000313" key="4">
    <source>
        <dbReference type="Proteomes" id="UP000028702"/>
    </source>
</evidence>
<keyword evidence="2" id="KW-0472">Membrane</keyword>
<comment type="caution">
    <text evidence="3">The sequence shown here is derived from an EMBL/GenBank/DDBJ whole genome shotgun (WGS) entry which is preliminary data.</text>
</comment>
<organism evidence="3 4">
    <name type="scientific">Tepidicaulis marinus</name>
    <dbReference type="NCBI Taxonomy" id="1333998"/>
    <lineage>
        <taxon>Bacteria</taxon>
        <taxon>Pseudomonadati</taxon>
        <taxon>Pseudomonadota</taxon>
        <taxon>Alphaproteobacteria</taxon>
        <taxon>Hyphomicrobiales</taxon>
        <taxon>Parvibaculaceae</taxon>
        <taxon>Tepidicaulis</taxon>
    </lineage>
</organism>
<dbReference type="GO" id="GO:0016020">
    <property type="term" value="C:membrane"/>
    <property type="evidence" value="ECO:0007669"/>
    <property type="project" value="InterPro"/>
</dbReference>
<dbReference type="AlphaFoldDB" id="A0A081B6P7"/>
<dbReference type="Pfam" id="PF04186">
    <property type="entry name" value="FxsA"/>
    <property type="match status" value="1"/>
</dbReference>
<dbReference type="EMBL" id="BBIO01000001">
    <property type="protein sequence ID" value="GAK43715.1"/>
    <property type="molecule type" value="Genomic_DNA"/>
</dbReference>
<gene>
    <name evidence="3" type="ORF">M2A_0214</name>
</gene>
<dbReference type="eggNOG" id="COG3030">
    <property type="taxonomic scope" value="Bacteria"/>
</dbReference>